<dbReference type="Proteomes" id="UP001162060">
    <property type="component" value="Unassembled WGS sequence"/>
</dbReference>
<evidence type="ECO:0000313" key="1">
    <source>
        <dbReference type="EMBL" id="CAK7922880.1"/>
    </source>
</evidence>
<dbReference type="AlphaFoldDB" id="A0AAV1TMV0"/>
<sequence length="47" mass="5453">MGVAINPSVFGVYVGMLRRIANHEMKKMKTHEQQLQREVAEKLLRIT</sequence>
<organism evidence="1 2">
    <name type="scientific">Peronospora matthiolae</name>
    <dbReference type="NCBI Taxonomy" id="2874970"/>
    <lineage>
        <taxon>Eukaryota</taxon>
        <taxon>Sar</taxon>
        <taxon>Stramenopiles</taxon>
        <taxon>Oomycota</taxon>
        <taxon>Peronosporomycetes</taxon>
        <taxon>Peronosporales</taxon>
        <taxon>Peronosporaceae</taxon>
        <taxon>Peronospora</taxon>
    </lineage>
</organism>
<gene>
    <name evidence="1" type="ORF">PM001_LOCUS8051</name>
</gene>
<evidence type="ECO:0000313" key="2">
    <source>
        <dbReference type="Proteomes" id="UP001162060"/>
    </source>
</evidence>
<protein>
    <submittedName>
        <fullName evidence="1">Uncharacterized protein</fullName>
    </submittedName>
</protein>
<dbReference type="EMBL" id="CAKLBY020000066">
    <property type="protein sequence ID" value="CAK7922880.1"/>
    <property type="molecule type" value="Genomic_DNA"/>
</dbReference>
<reference evidence="1" key="1">
    <citation type="submission" date="2024-01" db="EMBL/GenBank/DDBJ databases">
        <authorList>
            <person name="Webb A."/>
        </authorList>
    </citation>
    <scope>NUCLEOTIDE SEQUENCE</scope>
    <source>
        <strain evidence="1">Pm1</strain>
    </source>
</reference>
<name>A0AAV1TMV0_9STRA</name>
<accession>A0AAV1TMV0</accession>
<proteinExistence type="predicted"/>
<comment type="caution">
    <text evidence="1">The sequence shown here is derived from an EMBL/GenBank/DDBJ whole genome shotgun (WGS) entry which is preliminary data.</text>
</comment>